<dbReference type="GO" id="GO:0005886">
    <property type="term" value="C:plasma membrane"/>
    <property type="evidence" value="ECO:0007669"/>
    <property type="project" value="TreeGrafter"/>
</dbReference>
<evidence type="ECO:0000313" key="9">
    <source>
        <dbReference type="Proteomes" id="UP000001745"/>
    </source>
</evidence>
<feature type="transmembrane region" description="Helical" evidence="6">
    <location>
        <begin position="61"/>
        <end position="84"/>
    </location>
</feature>
<feature type="transmembrane region" description="Helical" evidence="6">
    <location>
        <begin position="417"/>
        <end position="440"/>
    </location>
</feature>
<dbReference type="OrthoDB" id="5215911at2759"/>
<dbReference type="GO" id="GO:0022857">
    <property type="term" value="F:transmembrane transporter activity"/>
    <property type="evidence" value="ECO:0007669"/>
    <property type="project" value="InterPro"/>
</dbReference>
<comment type="subcellular location">
    <subcellularLocation>
        <location evidence="1">Membrane</location>
        <topology evidence="1">Multi-pass membrane protein</topology>
    </subcellularLocation>
</comment>
<dbReference type="SUPFAM" id="SSF103473">
    <property type="entry name" value="MFS general substrate transporter"/>
    <property type="match status" value="1"/>
</dbReference>
<organism evidence="8 9">
    <name type="scientific">Talaromyces stipitatus (strain ATCC 10500 / CBS 375.48 / QM 6759 / NRRL 1006)</name>
    <name type="common">Penicillium stipitatum</name>
    <dbReference type="NCBI Taxonomy" id="441959"/>
    <lineage>
        <taxon>Eukaryota</taxon>
        <taxon>Fungi</taxon>
        <taxon>Dikarya</taxon>
        <taxon>Ascomycota</taxon>
        <taxon>Pezizomycotina</taxon>
        <taxon>Eurotiomycetes</taxon>
        <taxon>Eurotiomycetidae</taxon>
        <taxon>Eurotiales</taxon>
        <taxon>Trichocomaceae</taxon>
        <taxon>Talaromyces</taxon>
        <taxon>Talaromyces sect. Talaromyces</taxon>
    </lineage>
</organism>
<feature type="transmembrane region" description="Helical" evidence="6">
    <location>
        <begin position="334"/>
        <end position="364"/>
    </location>
</feature>
<dbReference type="GeneID" id="8103232"/>
<evidence type="ECO:0000256" key="6">
    <source>
        <dbReference type="SAM" id="Phobius"/>
    </source>
</evidence>
<feature type="transmembrane region" description="Helical" evidence="6">
    <location>
        <begin position="484"/>
        <end position="506"/>
    </location>
</feature>
<feature type="transmembrane region" description="Helical" evidence="6">
    <location>
        <begin position="128"/>
        <end position="146"/>
    </location>
</feature>
<feature type="transmembrane region" description="Helical" evidence="6">
    <location>
        <begin position="446"/>
        <end position="472"/>
    </location>
</feature>
<feature type="transmembrane region" description="Helical" evidence="6">
    <location>
        <begin position="158"/>
        <end position="181"/>
    </location>
</feature>
<dbReference type="PANTHER" id="PTHR23502">
    <property type="entry name" value="MAJOR FACILITATOR SUPERFAMILY"/>
    <property type="match status" value="1"/>
</dbReference>
<accession>B8MP08</accession>
<reference evidence="9" key="1">
    <citation type="journal article" date="2015" name="Genome Announc.">
        <title>Genome sequence of the AIDS-associated pathogen Penicillium marneffei (ATCC18224) and its near taxonomic relative Talaromyces stipitatus (ATCC10500).</title>
        <authorList>
            <person name="Nierman W.C."/>
            <person name="Fedorova-Abrams N.D."/>
            <person name="Andrianopoulos A."/>
        </authorList>
    </citation>
    <scope>NUCLEOTIDE SEQUENCE [LARGE SCALE GENOMIC DNA]</scope>
    <source>
        <strain evidence="9">ATCC 10500 / CBS 375.48 / QM 6759 / NRRL 1006</strain>
    </source>
</reference>
<dbReference type="HOGENOM" id="CLU_008455_13_3_1"/>
<protein>
    <submittedName>
        <fullName evidence="8">MFS transporter, putative</fullName>
    </submittedName>
</protein>
<dbReference type="EMBL" id="EQ962658">
    <property type="protein sequence ID" value="EED14247.1"/>
    <property type="molecule type" value="Genomic_DNA"/>
</dbReference>
<evidence type="ECO:0000256" key="5">
    <source>
        <dbReference type="SAM" id="MobiDB-lite"/>
    </source>
</evidence>
<dbReference type="OMA" id="LFFVHHR"/>
<evidence type="ECO:0000256" key="1">
    <source>
        <dbReference type="ARBA" id="ARBA00004141"/>
    </source>
</evidence>
<keyword evidence="3 6" id="KW-1133">Transmembrane helix</keyword>
<dbReference type="InParanoid" id="B8MP08"/>
<feature type="region of interest" description="Disordered" evidence="5">
    <location>
        <begin position="33"/>
        <end position="52"/>
    </location>
</feature>
<gene>
    <name evidence="8" type="ORF">TSTA_104610</name>
</gene>
<feature type="transmembrane region" description="Helical" evidence="6">
    <location>
        <begin position="104"/>
        <end position="121"/>
    </location>
</feature>
<evidence type="ECO:0000256" key="3">
    <source>
        <dbReference type="ARBA" id="ARBA00022989"/>
    </source>
</evidence>
<dbReference type="Gene3D" id="1.20.1250.20">
    <property type="entry name" value="MFS general substrate transporter like domains"/>
    <property type="match status" value="1"/>
</dbReference>
<dbReference type="Proteomes" id="UP000001745">
    <property type="component" value="Unassembled WGS sequence"/>
</dbReference>
<dbReference type="eggNOG" id="KOG0255">
    <property type="taxonomic scope" value="Eukaryota"/>
</dbReference>
<feature type="transmembrane region" description="Helical" evidence="6">
    <location>
        <begin position="384"/>
        <end position="405"/>
    </location>
</feature>
<evidence type="ECO:0000313" key="8">
    <source>
        <dbReference type="EMBL" id="EED14247.1"/>
    </source>
</evidence>
<dbReference type="InterPro" id="IPR036259">
    <property type="entry name" value="MFS_trans_sf"/>
</dbReference>
<name>B8MP08_TALSN</name>
<feature type="transmembrane region" description="Helical" evidence="6">
    <location>
        <begin position="217"/>
        <end position="237"/>
    </location>
</feature>
<keyword evidence="4 6" id="KW-0472">Membrane</keyword>
<keyword evidence="2 6" id="KW-0812">Transmembrane</keyword>
<dbReference type="InterPro" id="IPR020846">
    <property type="entry name" value="MFS_dom"/>
</dbReference>
<keyword evidence="9" id="KW-1185">Reference proteome</keyword>
<evidence type="ECO:0000256" key="2">
    <source>
        <dbReference type="ARBA" id="ARBA00022692"/>
    </source>
</evidence>
<feature type="transmembrane region" description="Helical" evidence="6">
    <location>
        <begin position="188"/>
        <end position="211"/>
    </location>
</feature>
<feature type="transmembrane region" description="Helical" evidence="6">
    <location>
        <begin position="512"/>
        <end position="534"/>
    </location>
</feature>
<dbReference type="RefSeq" id="XP_002486485.1">
    <property type="nucleotide sequence ID" value="XM_002486440.1"/>
</dbReference>
<sequence length="556" mass="62012">MATETSPNCHSHEEDLPPGTFLLVRHESNEDHTQSQDTVMLDPVPSNDPNQPLNWSMRRKAVNYTLVMAVSCLIFTSITIQQNFWQLMVVDLNVTYKQLANSNSVNYVGLSCGCIMFIPFSRKFGRRPIYLISTVLMLATALWSARMKSMWEVYVTNLIQGLAGATNETLAQMTIGDLFFVHHRATANGLYVTTVMIGSFLIPVLAGVQATHQGWRWSYWTLSAVNGVLVLLFFFFYEETKFSTEVIEGLQTPTQVPTERPLDKKCDVASGECEVQADDGTKQNKHASASHPSATNHEFDYSIPMNSWKKRLALITPSSEPIWPYFYRPFQTAIYFPTVLFVGIQYAALIVWLAIIANVIALVFPLPPYNFNPQQVGYMSFGPFVGNLLGSIYGGLLGDWTILFFSRRNKGYYEPEMRLYTLHIPAIFLCGGIIMFGTTVAQGMHWILPSIGGALFGFGLGSIGDAALTLVLDSYPEIVSDAMTIIAFMRNAISIGIPFALVPWMGKGVSNMFIECGCMSLAFSGLIIPMIIYGREARRRTAPKYMAMAARLKGLH</sequence>
<dbReference type="PhylomeDB" id="B8MP08"/>
<feature type="domain" description="Major facilitator superfamily (MFS) profile" evidence="7">
    <location>
        <begin position="62"/>
        <end position="542"/>
    </location>
</feature>
<dbReference type="InterPro" id="IPR011701">
    <property type="entry name" value="MFS"/>
</dbReference>
<evidence type="ECO:0000256" key="4">
    <source>
        <dbReference type="ARBA" id="ARBA00023136"/>
    </source>
</evidence>
<dbReference type="AlphaFoldDB" id="B8MP08"/>
<dbReference type="STRING" id="441959.B8MP08"/>
<dbReference type="PANTHER" id="PTHR23502:SF50">
    <property type="entry name" value="TRANSPORTER, PUTATIVE (AFU_ORTHOLOGUE AFUA_5G00430)-RELATED"/>
    <property type="match status" value="1"/>
</dbReference>
<evidence type="ECO:0000259" key="7">
    <source>
        <dbReference type="PROSITE" id="PS50850"/>
    </source>
</evidence>
<dbReference type="PROSITE" id="PS50850">
    <property type="entry name" value="MFS"/>
    <property type="match status" value="1"/>
</dbReference>
<dbReference type="Pfam" id="PF07690">
    <property type="entry name" value="MFS_1"/>
    <property type="match status" value="1"/>
</dbReference>
<proteinExistence type="predicted"/>
<dbReference type="VEuPathDB" id="FungiDB:TSTA_104610"/>